<keyword evidence="14" id="KW-1185">Reference proteome</keyword>
<dbReference type="Proteomes" id="UP000199233">
    <property type="component" value="Unassembled WGS sequence"/>
</dbReference>
<keyword evidence="4 8" id="KW-0812">Transmembrane</keyword>
<evidence type="ECO:0000256" key="3">
    <source>
        <dbReference type="ARBA" id="ARBA00022452"/>
    </source>
</evidence>
<dbReference type="EMBL" id="FOFS01000006">
    <property type="protein sequence ID" value="SEQ41716.1"/>
    <property type="molecule type" value="Genomic_DNA"/>
</dbReference>
<dbReference type="InterPro" id="IPR037066">
    <property type="entry name" value="Plug_dom_sf"/>
</dbReference>
<dbReference type="GO" id="GO:0009279">
    <property type="term" value="C:cell outer membrane"/>
    <property type="evidence" value="ECO:0007669"/>
    <property type="project" value="UniProtKB-SubCell"/>
</dbReference>
<dbReference type="InterPro" id="IPR000531">
    <property type="entry name" value="Beta-barrel_TonB"/>
</dbReference>
<dbReference type="Gene3D" id="2.40.170.20">
    <property type="entry name" value="TonB-dependent receptor, beta-barrel domain"/>
    <property type="match status" value="1"/>
</dbReference>
<feature type="domain" description="TonB-dependent receptor-like beta-barrel" evidence="11">
    <location>
        <begin position="335"/>
        <end position="804"/>
    </location>
</feature>
<feature type="domain" description="TonB-dependent receptor plug" evidence="12">
    <location>
        <begin position="77"/>
        <end position="197"/>
    </location>
</feature>
<dbReference type="PROSITE" id="PS52016">
    <property type="entry name" value="TONB_DEPENDENT_REC_3"/>
    <property type="match status" value="1"/>
</dbReference>
<dbReference type="AlphaFoldDB" id="A0A1H9FV16"/>
<dbReference type="Pfam" id="PF00593">
    <property type="entry name" value="TonB_dep_Rec_b-barrel"/>
    <property type="match status" value="1"/>
</dbReference>
<keyword evidence="2 8" id="KW-0813">Transport</keyword>
<evidence type="ECO:0000313" key="14">
    <source>
        <dbReference type="Proteomes" id="UP000199233"/>
    </source>
</evidence>
<feature type="chain" id="PRO_5011692139" evidence="10">
    <location>
        <begin position="42"/>
        <end position="853"/>
    </location>
</feature>
<evidence type="ECO:0000256" key="5">
    <source>
        <dbReference type="ARBA" id="ARBA00023077"/>
    </source>
</evidence>
<sequence>MTKASGISVALESLKLRQSLQVFACVPLVLSAALAASAAQAQEAAASTEVAAAETTAEMGSLEEVIVTGTRRVGLEVSESPAPIQVLSAETLKSSGATDLIGSLAATVPSFTAQAFGGDMANQTLSAKLRGLSPNHALVLVNGKRRHTTSSLAVLGGPYQGGASADLNFIPVSAIERIEVLTDGAAAQYGTDAIAGVVNIILKKNYSGGLVDGTVGAYKDGGGDTTGVSGNAGLGDENAFFNFTAEVRNHAASDRGGIDPRVNDPARLASYPNSNMALARGYPYLNHILGDSEYHLQVAMFNAGAKLGGIDLYSFGSYGKKKAESYENYRLPSRVSHTSTDSNGDTTKTYLYPFGFSPKEASDEDDLSLTVGAKGELAGWMWDAASTYGKDQIKVYTLNSANASLYADTGATPTDFYDGRFFASQWTNTLDIGKDFDVGMATPLNVALGIEQRRETYEIGAGDPASRYKEGGQSFPGYALTDAGKHNRDNYAIYADFAVSPVAAWQLDAALRYEHFSDFGSTTVGKLTSRYDFTDALALRGTVSTGFRAPTLAEEYYSATNVGPSTAFVQLPPNAPAAAALGLGDGLQPEKSTNFSLGIVAHPIERLTMTLDAYQIEIRDRVVGTGTLFGSGGSVNSPAVNAAIAANGNFLDPDVVANGQTGINIFTNGIDTRTRGVDLVMTFPTSYDWGNIDWTASANYNKTEVTKIRATPTELAGQPLFDATAISDLETTAPKYRVNLGAVWTYEKFAVKLQETLYGPSSEMESPDGGTYYENKIKATPVTDLELTFKPVSSVKFSVGANNLFNTYPDQKNGDLLAAYRADGNNSAVTIYPTFSPFGINGAYYYAKLGYTF</sequence>
<keyword evidence="5 9" id="KW-0798">TonB box</keyword>
<keyword evidence="10" id="KW-0732">Signal</keyword>
<reference evidence="13 14" key="1">
    <citation type="submission" date="2016-10" db="EMBL/GenBank/DDBJ databases">
        <authorList>
            <person name="de Groot N.N."/>
        </authorList>
    </citation>
    <scope>NUCLEOTIDE SEQUENCE [LARGE SCALE GENOMIC DNA]</scope>
    <source>
        <strain evidence="13 14">DSM 25927</strain>
    </source>
</reference>
<dbReference type="PANTHER" id="PTHR47234:SF3">
    <property type="entry name" value="SECRETIN_TONB SHORT N-TERMINAL DOMAIN-CONTAINING PROTEIN"/>
    <property type="match status" value="1"/>
</dbReference>
<evidence type="ECO:0000256" key="7">
    <source>
        <dbReference type="ARBA" id="ARBA00023237"/>
    </source>
</evidence>
<accession>A0A1H9FV16</accession>
<evidence type="ECO:0000259" key="11">
    <source>
        <dbReference type="Pfam" id="PF00593"/>
    </source>
</evidence>
<dbReference type="InterPro" id="IPR039426">
    <property type="entry name" value="TonB-dep_rcpt-like"/>
</dbReference>
<evidence type="ECO:0000256" key="4">
    <source>
        <dbReference type="ARBA" id="ARBA00022692"/>
    </source>
</evidence>
<evidence type="ECO:0000256" key="8">
    <source>
        <dbReference type="PROSITE-ProRule" id="PRU01360"/>
    </source>
</evidence>
<comment type="subcellular location">
    <subcellularLocation>
        <location evidence="1 8">Cell outer membrane</location>
        <topology evidence="1 8">Multi-pass membrane protein</topology>
    </subcellularLocation>
</comment>
<proteinExistence type="inferred from homology"/>
<evidence type="ECO:0000256" key="10">
    <source>
        <dbReference type="SAM" id="SignalP"/>
    </source>
</evidence>
<organism evidence="13 14">
    <name type="scientific">Solimonas aquatica</name>
    <dbReference type="NCBI Taxonomy" id="489703"/>
    <lineage>
        <taxon>Bacteria</taxon>
        <taxon>Pseudomonadati</taxon>
        <taxon>Pseudomonadota</taxon>
        <taxon>Gammaproteobacteria</taxon>
        <taxon>Nevskiales</taxon>
        <taxon>Nevskiaceae</taxon>
        <taxon>Solimonas</taxon>
    </lineage>
</organism>
<keyword evidence="7 8" id="KW-0998">Cell outer membrane</keyword>
<dbReference type="SUPFAM" id="SSF56935">
    <property type="entry name" value="Porins"/>
    <property type="match status" value="1"/>
</dbReference>
<dbReference type="InterPro" id="IPR036942">
    <property type="entry name" value="Beta-barrel_TonB_sf"/>
</dbReference>
<feature type="signal peptide" evidence="10">
    <location>
        <begin position="1"/>
        <end position="41"/>
    </location>
</feature>
<evidence type="ECO:0000256" key="2">
    <source>
        <dbReference type="ARBA" id="ARBA00022448"/>
    </source>
</evidence>
<evidence type="ECO:0000256" key="6">
    <source>
        <dbReference type="ARBA" id="ARBA00023136"/>
    </source>
</evidence>
<dbReference type="CDD" id="cd01347">
    <property type="entry name" value="ligand_gated_channel"/>
    <property type="match status" value="1"/>
</dbReference>
<keyword evidence="3 8" id="KW-1134">Transmembrane beta strand</keyword>
<evidence type="ECO:0000256" key="9">
    <source>
        <dbReference type="RuleBase" id="RU003357"/>
    </source>
</evidence>
<dbReference type="PANTHER" id="PTHR47234">
    <property type="match status" value="1"/>
</dbReference>
<dbReference type="Pfam" id="PF07715">
    <property type="entry name" value="Plug"/>
    <property type="match status" value="1"/>
</dbReference>
<comment type="similarity">
    <text evidence="8 9">Belongs to the TonB-dependent receptor family.</text>
</comment>
<evidence type="ECO:0000313" key="13">
    <source>
        <dbReference type="EMBL" id="SEQ41716.1"/>
    </source>
</evidence>
<evidence type="ECO:0000256" key="1">
    <source>
        <dbReference type="ARBA" id="ARBA00004571"/>
    </source>
</evidence>
<name>A0A1H9FV16_9GAMM</name>
<protein>
    <submittedName>
        <fullName evidence="13">Iron complex outermembrane recepter protein</fullName>
    </submittedName>
</protein>
<gene>
    <name evidence="13" type="ORF">SAMN04488038_106110</name>
</gene>
<evidence type="ECO:0000259" key="12">
    <source>
        <dbReference type="Pfam" id="PF07715"/>
    </source>
</evidence>
<dbReference type="InterPro" id="IPR012910">
    <property type="entry name" value="Plug_dom"/>
</dbReference>
<keyword evidence="6 8" id="KW-0472">Membrane</keyword>
<dbReference type="Gene3D" id="2.170.130.10">
    <property type="entry name" value="TonB-dependent receptor, plug domain"/>
    <property type="match status" value="1"/>
</dbReference>
<dbReference type="STRING" id="489703.SAMN04488038_106110"/>